<proteinExistence type="predicted"/>
<gene>
    <name evidence="1" type="ORF">F0344_34035</name>
</gene>
<protein>
    <submittedName>
        <fullName evidence="1">Uncharacterized protein</fullName>
    </submittedName>
</protein>
<evidence type="ECO:0000313" key="2">
    <source>
        <dbReference type="Proteomes" id="UP000515307"/>
    </source>
</evidence>
<sequence>MERLLPAVAARLDDSATEVRFRAVELPACLGPATAAHADEAAALFDDHAARSTRHRQTVAEGAVCAPARMNDPRCLAGRIERIAGPATGFASHSAMSPAADWHLIRTR</sequence>
<dbReference type="EMBL" id="CP045702">
    <property type="protein sequence ID" value="QNE78943.1"/>
    <property type="molecule type" value="Genomic_DNA"/>
</dbReference>
<dbReference type="RefSeq" id="WP_185302403.1">
    <property type="nucleotide sequence ID" value="NZ_CP045702.1"/>
</dbReference>
<evidence type="ECO:0000313" key="1">
    <source>
        <dbReference type="EMBL" id="QNE78943.1"/>
    </source>
</evidence>
<name>A0A7G7BUC8_9ACTN</name>
<dbReference type="Proteomes" id="UP000515307">
    <property type="component" value="Chromosome"/>
</dbReference>
<dbReference type="AlphaFoldDB" id="A0A7G7BUC8"/>
<dbReference type="KEGG" id="sfiy:F0344_34035"/>
<reference evidence="2" key="1">
    <citation type="submission" date="2019-10" db="EMBL/GenBank/DDBJ databases">
        <title>Antimicrobial potential of Antarctic Bacteria.</title>
        <authorList>
            <person name="Benaud N."/>
            <person name="Edwards R.J."/>
            <person name="Ferrari B.C."/>
        </authorList>
    </citation>
    <scope>NUCLEOTIDE SEQUENCE [LARGE SCALE GENOMIC DNA]</scope>
    <source>
        <strain evidence="2">NBSH44</strain>
    </source>
</reference>
<accession>A0A7G7BUC8</accession>
<keyword evidence="2" id="KW-1185">Reference proteome</keyword>
<organism evidence="1 2">
    <name type="scientific">Streptomyces finlayi</name>
    <dbReference type="NCBI Taxonomy" id="67296"/>
    <lineage>
        <taxon>Bacteria</taxon>
        <taxon>Bacillati</taxon>
        <taxon>Actinomycetota</taxon>
        <taxon>Actinomycetes</taxon>
        <taxon>Kitasatosporales</taxon>
        <taxon>Streptomycetaceae</taxon>
        <taxon>Streptomyces</taxon>
    </lineage>
</organism>